<evidence type="ECO:0000256" key="1">
    <source>
        <dbReference type="SAM" id="Phobius"/>
    </source>
</evidence>
<dbReference type="Proteomes" id="UP000267249">
    <property type="component" value="Chromosome"/>
</dbReference>
<proteinExistence type="predicted"/>
<keyword evidence="1" id="KW-0472">Membrane</keyword>
<keyword evidence="1" id="KW-1133">Transmembrane helix</keyword>
<accession>A0AAQ3MCF5</accession>
<reference evidence="2 3" key="1">
    <citation type="journal article" date="2018" name="Sci. Rep.">
        <title>Genome Features and Biochemical Characteristics of a Robust, Fast Growing and Naturally Transformable Cyanobacterium Synechococcus elongatus PCC 11801 Isolated from India.</title>
        <authorList>
            <person name="Jaiswal D."/>
            <person name="Sengupta A."/>
            <person name="Sohoni S."/>
            <person name="Sengupta S."/>
            <person name="Phadnavis A.G."/>
            <person name="Pakrasi H.B."/>
            <person name="Wangikar P.P."/>
        </authorList>
    </citation>
    <scope>NUCLEOTIDE SEQUENCE [LARGE SCALE GENOMIC DNA]</scope>
    <source>
        <strain evidence="2 3">PCC 11801</strain>
    </source>
</reference>
<dbReference type="EMBL" id="CP030139">
    <property type="protein sequence ID" value="WVS92357.1"/>
    <property type="molecule type" value="Genomic_DNA"/>
</dbReference>
<dbReference type="RefSeq" id="WP_208676749.1">
    <property type="nucleotide sequence ID" value="NZ_CP030139.2"/>
</dbReference>
<feature type="transmembrane region" description="Helical" evidence="1">
    <location>
        <begin position="33"/>
        <end position="52"/>
    </location>
</feature>
<evidence type="ECO:0000313" key="2">
    <source>
        <dbReference type="EMBL" id="WVS92357.1"/>
    </source>
</evidence>
<protein>
    <submittedName>
        <fullName evidence="2">Uncharacterized protein</fullName>
    </submittedName>
</protein>
<evidence type="ECO:0000313" key="3">
    <source>
        <dbReference type="Proteomes" id="UP000267249"/>
    </source>
</evidence>
<gene>
    <name evidence="2" type="ORF">DOP62_13600</name>
</gene>
<keyword evidence="1" id="KW-0812">Transmembrane</keyword>
<name>A0AAQ3MCF5_SYNEL</name>
<organism evidence="2 3">
    <name type="scientific">Synechococcus elongatus PCC 11801</name>
    <dbReference type="NCBI Taxonomy" id="2219813"/>
    <lineage>
        <taxon>Bacteria</taxon>
        <taxon>Bacillati</taxon>
        <taxon>Cyanobacteriota</taxon>
        <taxon>Cyanophyceae</taxon>
        <taxon>Synechococcales</taxon>
        <taxon>Synechococcaceae</taxon>
        <taxon>Synechococcus</taxon>
    </lineage>
</organism>
<sequence>MAIALGLFLPLVWLLLTVVKLFFWIPIQNFEQLFHWPLLWLILGASLLSWLLSGDRPR</sequence>
<feature type="transmembrane region" description="Helical" evidence="1">
    <location>
        <begin position="7"/>
        <end position="27"/>
    </location>
</feature>
<dbReference type="AlphaFoldDB" id="A0AAQ3MCF5"/>